<evidence type="ECO:0000259" key="1">
    <source>
        <dbReference type="Pfam" id="PF13601"/>
    </source>
</evidence>
<gene>
    <name evidence="2" type="ORF">HMPREF3226_01642</name>
</gene>
<reference evidence="3" key="1">
    <citation type="submission" date="2016-01" db="EMBL/GenBank/DDBJ databases">
        <authorList>
            <person name="Mitreva M."/>
            <person name="Pepin K.H."/>
            <person name="Mihindukulasuriya K.A."/>
            <person name="Fulton R."/>
            <person name="Fronick C."/>
            <person name="O'Laughlin M."/>
            <person name="Miner T."/>
            <person name="Herter B."/>
            <person name="Rosa B.A."/>
            <person name="Cordes M."/>
            <person name="Tomlinson C."/>
            <person name="Wollam A."/>
            <person name="Palsikar V.B."/>
            <person name="Mardis E.R."/>
            <person name="Wilson R.K."/>
        </authorList>
    </citation>
    <scope>NUCLEOTIDE SEQUENCE [LARGE SCALE GENOMIC DNA]</scope>
    <source>
        <strain evidence="3">MJR7716</strain>
    </source>
</reference>
<dbReference type="SUPFAM" id="SSF46785">
    <property type="entry name" value="Winged helix' DNA-binding domain"/>
    <property type="match status" value="1"/>
</dbReference>
<dbReference type="OrthoDB" id="9800369at2"/>
<dbReference type="PATRIC" id="fig|28128.5.peg.1685"/>
<evidence type="ECO:0000313" key="2">
    <source>
        <dbReference type="EMBL" id="KXA38283.1"/>
    </source>
</evidence>
<name>A0A133Q639_9BACT</name>
<dbReference type="InterPro" id="IPR036388">
    <property type="entry name" value="WH-like_DNA-bd_sf"/>
</dbReference>
<accession>A0A133Q639</accession>
<dbReference type="EMBL" id="LRQG01000119">
    <property type="protein sequence ID" value="KXA38283.1"/>
    <property type="molecule type" value="Genomic_DNA"/>
</dbReference>
<protein>
    <recommendedName>
        <fullName evidence="1">Winged helix DNA-binding domain-containing protein</fullName>
    </recommendedName>
</protein>
<dbReference type="STRING" id="28128.HMPREF3226_01642"/>
<dbReference type="Pfam" id="PF13601">
    <property type="entry name" value="HTH_34"/>
    <property type="match status" value="1"/>
</dbReference>
<dbReference type="RefSeq" id="WP_060940844.1">
    <property type="nucleotide sequence ID" value="NZ_KQ957265.1"/>
</dbReference>
<feature type="domain" description="Winged helix DNA-binding" evidence="1">
    <location>
        <begin position="17"/>
        <end position="96"/>
    </location>
</feature>
<dbReference type="InterPro" id="IPR027395">
    <property type="entry name" value="WH_DNA-bd_dom"/>
</dbReference>
<proteinExistence type="predicted"/>
<dbReference type="PANTHER" id="PTHR37318">
    <property type="entry name" value="BSL7504 PROTEIN"/>
    <property type="match status" value="1"/>
</dbReference>
<evidence type="ECO:0000313" key="3">
    <source>
        <dbReference type="Proteomes" id="UP000070533"/>
    </source>
</evidence>
<comment type="caution">
    <text evidence="2">The sequence shown here is derived from an EMBL/GenBank/DDBJ whole genome shotgun (WGS) entry which is preliminary data.</text>
</comment>
<organism evidence="2 3">
    <name type="scientific">Prevotella corporis</name>
    <dbReference type="NCBI Taxonomy" id="28128"/>
    <lineage>
        <taxon>Bacteria</taxon>
        <taxon>Pseudomonadati</taxon>
        <taxon>Bacteroidota</taxon>
        <taxon>Bacteroidia</taxon>
        <taxon>Bacteroidales</taxon>
        <taxon>Prevotellaceae</taxon>
        <taxon>Prevotella</taxon>
    </lineage>
</organism>
<dbReference type="PANTHER" id="PTHR37318:SF1">
    <property type="entry name" value="BSL7504 PROTEIN"/>
    <property type="match status" value="1"/>
</dbReference>
<dbReference type="InterPro" id="IPR036390">
    <property type="entry name" value="WH_DNA-bd_sf"/>
</dbReference>
<dbReference type="Gene3D" id="1.10.10.10">
    <property type="entry name" value="Winged helix-like DNA-binding domain superfamily/Winged helix DNA-binding domain"/>
    <property type="match status" value="1"/>
</dbReference>
<dbReference type="Proteomes" id="UP000070533">
    <property type="component" value="Unassembled WGS sequence"/>
</dbReference>
<keyword evidence="3" id="KW-1185">Reference proteome</keyword>
<sequence>MTDKVFLPLDPLLSNELRLGIMSILTTAEYADFTYIKNTTKATSGNLSIQIDKLEKAKYIKVKKTFKGKMPQTLCSITPTGTQALADYVKALRSYLNMDTIK</sequence>
<dbReference type="AlphaFoldDB" id="A0A133Q639"/>